<proteinExistence type="predicted"/>
<evidence type="ECO:0000256" key="1">
    <source>
        <dbReference type="SAM" id="MobiDB-lite"/>
    </source>
</evidence>
<protein>
    <submittedName>
        <fullName evidence="2">Uncharacterized protein</fullName>
    </submittedName>
</protein>
<sequence>MAKPTRLSKSTVNTANAAQSDNPMTRRVTAEGKPMTVVSIGGVTVEVPTPTEAELKERLAESARVMRAFADAMPRRGVRLNFPDTTPLYEADSKDPNLVVRKLGKTRTLGRFDKKGRFIQVKR</sequence>
<dbReference type="EMBL" id="RXLQ01000003">
    <property type="protein sequence ID" value="RSZ59941.1"/>
    <property type="molecule type" value="Genomic_DNA"/>
</dbReference>
<dbReference type="AlphaFoldDB" id="A0A430HQY0"/>
<accession>A0A430HQY0</accession>
<evidence type="ECO:0000313" key="2">
    <source>
        <dbReference type="EMBL" id="RSZ59941.1"/>
    </source>
</evidence>
<feature type="region of interest" description="Disordered" evidence="1">
    <location>
        <begin position="1"/>
        <end position="31"/>
    </location>
</feature>
<dbReference type="RefSeq" id="WP_126073303.1">
    <property type="nucleotide sequence ID" value="NZ_CP051166.1"/>
</dbReference>
<dbReference type="Proteomes" id="UP000278085">
    <property type="component" value="Unassembled WGS sequence"/>
</dbReference>
<evidence type="ECO:0000313" key="3">
    <source>
        <dbReference type="Proteomes" id="UP000278085"/>
    </source>
</evidence>
<keyword evidence="3" id="KW-1185">Reference proteome</keyword>
<organism evidence="2 3">
    <name type="scientific">Massilia atriviolacea</name>
    <dbReference type="NCBI Taxonomy" id="2495579"/>
    <lineage>
        <taxon>Bacteria</taxon>
        <taxon>Pseudomonadati</taxon>
        <taxon>Pseudomonadota</taxon>
        <taxon>Betaproteobacteria</taxon>
        <taxon>Burkholderiales</taxon>
        <taxon>Oxalobacteraceae</taxon>
        <taxon>Telluria group</taxon>
        <taxon>Massilia</taxon>
    </lineage>
</organism>
<dbReference type="OrthoDB" id="9919990at2"/>
<reference evidence="2 3" key="1">
    <citation type="submission" date="2018-12" db="EMBL/GenBank/DDBJ databases">
        <authorList>
            <person name="Yang E."/>
        </authorList>
    </citation>
    <scope>NUCLEOTIDE SEQUENCE [LARGE SCALE GENOMIC DNA]</scope>
    <source>
        <strain evidence="2 3">SOD</strain>
    </source>
</reference>
<feature type="compositionally biased region" description="Polar residues" evidence="1">
    <location>
        <begin position="7"/>
        <end position="23"/>
    </location>
</feature>
<comment type="caution">
    <text evidence="2">The sequence shown here is derived from an EMBL/GenBank/DDBJ whole genome shotgun (WGS) entry which is preliminary data.</text>
</comment>
<name>A0A430HQY0_9BURK</name>
<gene>
    <name evidence="2" type="ORF">EJB06_07095</name>
</gene>